<organism evidence="2 3">
    <name type="scientific">Clostridium intestinale</name>
    <dbReference type="NCBI Taxonomy" id="36845"/>
    <lineage>
        <taxon>Bacteria</taxon>
        <taxon>Bacillati</taxon>
        <taxon>Bacillota</taxon>
        <taxon>Clostridia</taxon>
        <taxon>Eubacteriales</taxon>
        <taxon>Clostridiaceae</taxon>
        <taxon>Clostridium</taxon>
    </lineage>
</organism>
<evidence type="ECO:0000313" key="3">
    <source>
        <dbReference type="Proteomes" id="UP000512286"/>
    </source>
</evidence>
<dbReference type="RefSeq" id="WP_181603294.1">
    <property type="nucleotide sequence ID" value="NZ_CP059378.1"/>
</dbReference>
<dbReference type="Proteomes" id="UP000512286">
    <property type="component" value="Chromosome"/>
</dbReference>
<dbReference type="Gene3D" id="3.40.630.30">
    <property type="match status" value="1"/>
</dbReference>
<reference evidence="2 3" key="1">
    <citation type="submission" date="2020-07" db="EMBL/GenBank/DDBJ databases">
        <title>Electron transfer.</title>
        <authorList>
            <person name="Huang L."/>
            <person name="Liu X."/>
            <person name="Zhou S."/>
        </authorList>
    </citation>
    <scope>NUCLEOTIDE SEQUENCE [LARGE SCALE GENOMIC DNA]</scope>
    <source>
        <strain evidence="2 3">Lx1</strain>
    </source>
</reference>
<proteinExistence type="predicted"/>
<dbReference type="InterPro" id="IPR000182">
    <property type="entry name" value="GNAT_dom"/>
</dbReference>
<evidence type="ECO:0000259" key="1">
    <source>
        <dbReference type="PROSITE" id="PS51186"/>
    </source>
</evidence>
<dbReference type="InterPro" id="IPR016181">
    <property type="entry name" value="Acyl_CoA_acyltransferase"/>
</dbReference>
<name>A0A7D6ZWV5_9CLOT</name>
<gene>
    <name evidence="2" type="ORF">HZF06_09365</name>
</gene>
<dbReference type="EMBL" id="CP059378">
    <property type="protein sequence ID" value="QLY81773.1"/>
    <property type="molecule type" value="Genomic_DNA"/>
</dbReference>
<dbReference type="GO" id="GO:0016747">
    <property type="term" value="F:acyltransferase activity, transferring groups other than amino-acyl groups"/>
    <property type="evidence" value="ECO:0007669"/>
    <property type="project" value="InterPro"/>
</dbReference>
<accession>A0A7D6ZWV5</accession>
<dbReference type="InterPro" id="IPR051531">
    <property type="entry name" value="N-acetyltransferase"/>
</dbReference>
<evidence type="ECO:0000313" key="2">
    <source>
        <dbReference type="EMBL" id="QLY81773.1"/>
    </source>
</evidence>
<dbReference type="PROSITE" id="PS51186">
    <property type="entry name" value="GNAT"/>
    <property type="match status" value="1"/>
</dbReference>
<sequence>MLNTDRCVMRKINKKDYEDIKKLYFDKRVREFLGGAVTEERYNNIFEELLNTNEESIYLTVRNNTTDELVGLVSLDKHHDGVSTEISYQFVSGLWGQGYGNEVIKKLMDYAFEELKLSKLVSETQKANKASCRLLTKLGMSIEESIYRFGAEQYIFSISRSEYKERNIIC</sequence>
<dbReference type="Pfam" id="PF13302">
    <property type="entry name" value="Acetyltransf_3"/>
    <property type="match status" value="1"/>
</dbReference>
<dbReference type="KEGG" id="cint:HZF06_09365"/>
<protein>
    <submittedName>
        <fullName evidence="2">GNAT family N-acetyltransferase</fullName>
    </submittedName>
</protein>
<dbReference type="AlphaFoldDB" id="A0A7D6ZWV5"/>
<feature type="domain" description="N-acetyltransferase" evidence="1">
    <location>
        <begin position="7"/>
        <end position="161"/>
    </location>
</feature>
<keyword evidence="2" id="KW-0808">Transferase</keyword>
<dbReference type="SUPFAM" id="SSF55729">
    <property type="entry name" value="Acyl-CoA N-acyltransferases (Nat)"/>
    <property type="match status" value="1"/>
</dbReference>
<dbReference type="PANTHER" id="PTHR43792">
    <property type="entry name" value="GNAT FAMILY, PUTATIVE (AFU_ORTHOLOGUE AFUA_3G00765)-RELATED-RELATED"/>
    <property type="match status" value="1"/>
</dbReference>